<feature type="transmembrane region" description="Helical" evidence="4">
    <location>
        <begin position="66"/>
        <end position="88"/>
    </location>
</feature>
<evidence type="ECO:0000313" key="5">
    <source>
        <dbReference type="EMBL" id="MFD0850848.1"/>
    </source>
</evidence>
<name>A0ABW3CAU5_9ACTN</name>
<gene>
    <name evidence="5" type="ORF">ACFQ07_01255</name>
</gene>
<evidence type="ECO:0000256" key="1">
    <source>
        <dbReference type="ARBA" id="ARBA00004370"/>
    </source>
</evidence>
<keyword evidence="6" id="KW-1185">Reference proteome</keyword>
<feature type="region of interest" description="Disordered" evidence="3">
    <location>
        <begin position="1"/>
        <end position="59"/>
    </location>
</feature>
<protein>
    <recommendedName>
        <fullName evidence="7">Mce associated membrane protein</fullName>
    </recommendedName>
</protein>
<evidence type="ECO:0008006" key="7">
    <source>
        <dbReference type="Google" id="ProtNLM"/>
    </source>
</evidence>
<reference evidence="6" key="1">
    <citation type="journal article" date="2019" name="Int. J. Syst. Evol. Microbiol.">
        <title>The Global Catalogue of Microorganisms (GCM) 10K type strain sequencing project: providing services to taxonomists for standard genome sequencing and annotation.</title>
        <authorList>
            <consortium name="The Broad Institute Genomics Platform"/>
            <consortium name="The Broad Institute Genome Sequencing Center for Infectious Disease"/>
            <person name="Wu L."/>
            <person name="Ma J."/>
        </authorList>
    </citation>
    <scope>NUCLEOTIDE SEQUENCE [LARGE SCALE GENOMIC DNA]</scope>
    <source>
        <strain evidence="6">JCM 31696</strain>
    </source>
</reference>
<keyword evidence="4" id="KW-0812">Transmembrane</keyword>
<keyword evidence="4" id="KW-1133">Transmembrane helix</keyword>
<evidence type="ECO:0000256" key="2">
    <source>
        <dbReference type="ARBA" id="ARBA00023136"/>
    </source>
</evidence>
<dbReference type="PANTHER" id="PTHR37042:SF4">
    <property type="entry name" value="OUTER MEMBRANE PROTEIN RV1973"/>
    <property type="match status" value="1"/>
</dbReference>
<dbReference type="PANTHER" id="PTHR37042">
    <property type="entry name" value="OUTER MEMBRANE PROTEIN RV1973"/>
    <property type="match status" value="1"/>
</dbReference>
<feature type="compositionally biased region" description="Acidic residues" evidence="3">
    <location>
        <begin position="1"/>
        <end position="14"/>
    </location>
</feature>
<organism evidence="5 6">
    <name type="scientific">Actinomadura adrarensis</name>
    <dbReference type="NCBI Taxonomy" id="1819600"/>
    <lineage>
        <taxon>Bacteria</taxon>
        <taxon>Bacillati</taxon>
        <taxon>Actinomycetota</taxon>
        <taxon>Actinomycetes</taxon>
        <taxon>Streptosporangiales</taxon>
        <taxon>Thermomonosporaceae</taxon>
        <taxon>Actinomadura</taxon>
    </lineage>
</organism>
<comment type="caution">
    <text evidence="5">The sequence shown here is derived from an EMBL/GenBank/DDBJ whole genome shotgun (WGS) entry which is preliminary data.</text>
</comment>
<comment type="subcellular location">
    <subcellularLocation>
        <location evidence="1">Membrane</location>
    </subcellularLocation>
</comment>
<feature type="non-terminal residue" evidence="5">
    <location>
        <position position="1"/>
    </location>
</feature>
<keyword evidence="2 4" id="KW-0472">Membrane</keyword>
<sequence>EEVGLEAAGEDDDAGSAVDLEKGAATAVQDDKNDEDDEDDEDNEDSEAEAAAAGKRRKRRLTRPALGVKSITLIAVNLVLVGALGWLVTEARALEAEEKAIAQVTFQAKQAAEDLSSYDYRTIDADLKRATDHTTGNFRNEFSGMTGSVKPSATSRQAVVEGTAVRTSVESVESGGRKAIVLVYLNQTSAVGSTGARTPSQYTVRMVMQKVGDRWMVSQLNML</sequence>
<accession>A0ABW3CAU5</accession>
<feature type="compositionally biased region" description="Acidic residues" evidence="3">
    <location>
        <begin position="32"/>
        <end position="48"/>
    </location>
</feature>
<evidence type="ECO:0000256" key="4">
    <source>
        <dbReference type="SAM" id="Phobius"/>
    </source>
</evidence>
<dbReference type="Proteomes" id="UP001597083">
    <property type="component" value="Unassembled WGS sequence"/>
</dbReference>
<proteinExistence type="predicted"/>
<evidence type="ECO:0000256" key="3">
    <source>
        <dbReference type="SAM" id="MobiDB-lite"/>
    </source>
</evidence>
<dbReference type="EMBL" id="JBHTIR010000155">
    <property type="protein sequence ID" value="MFD0850848.1"/>
    <property type="molecule type" value="Genomic_DNA"/>
</dbReference>
<evidence type="ECO:0000313" key="6">
    <source>
        <dbReference type="Proteomes" id="UP001597083"/>
    </source>
</evidence>